<dbReference type="Pfam" id="PF04820">
    <property type="entry name" value="Trp_halogenase"/>
    <property type="match status" value="1"/>
</dbReference>
<dbReference type="PANTHER" id="PTHR43747:SF4">
    <property type="entry name" value="FLAVIN-DEPENDENT TRYPTOPHAN HALOGENASE"/>
    <property type="match status" value="1"/>
</dbReference>
<gene>
    <name evidence="1" type="ORF">LCGC14_2866810</name>
</gene>
<dbReference type="Gene3D" id="3.50.50.60">
    <property type="entry name" value="FAD/NAD(P)-binding domain"/>
    <property type="match status" value="1"/>
</dbReference>
<dbReference type="PANTHER" id="PTHR43747">
    <property type="entry name" value="FAD-BINDING PROTEIN"/>
    <property type="match status" value="1"/>
</dbReference>
<dbReference type="SUPFAM" id="SSF51905">
    <property type="entry name" value="FAD/NAD(P)-binding domain"/>
    <property type="match status" value="1"/>
</dbReference>
<feature type="non-terminal residue" evidence="1">
    <location>
        <position position="329"/>
    </location>
</feature>
<organism evidence="1">
    <name type="scientific">marine sediment metagenome</name>
    <dbReference type="NCBI Taxonomy" id="412755"/>
    <lineage>
        <taxon>unclassified sequences</taxon>
        <taxon>metagenomes</taxon>
        <taxon>ecological metagenomes</taxon>
    </lineage>
</organism>
<dbReference type="GO" id="GO:0004497">
    <property type="term" value="F:monooxygenase activity"/>
    <property type="evidence" value="ECO:0007669"/>
    <property type="project" value="InterPro"/>
</dbReference>
<protein>
    <recommendedName>
        <fullName evidence="2">Tryptophan halogenase</fullName>
    </recommendedName>
</protein>
<dbReference type="InterPro" id="IPR050816">
    <property type="entry name" value="Flavin-dep_Halogenase_NPB"/>
</dbReference>
<dbReference type="InterPro" id="IPR006905">
    <property type="entry name" value="Flavin_halogenase"/>
</dbReference>
<evidence type="ECO:0008006" key="2">
    <source>
        <dbReference type="Google" id="ProtNLM"/>
    </source>
</evidence>
<name>A0A0F8Y3X8_9ZZZZ</name>
<dbReference type="EMBL" id="LAZR01055545">
    <property type="protein sequence ID" value="KKK76127.1"/>
    <property type="molecule type" value="Genomic_DNA"/>
</dbReference>
<evidence type="ECO:0000313" key="1">
    <source>
        <dbReference type="EMBL" id="KKK76127.1"/>
    </source>
</evidence>
<proteinExistence type="predicted"/>
<accession>A0A0F8Y3X8</accession>
<dbReference type="InterPro" id="IPR036188">
    <property type="entry name" value="FAD/NAD-bd_sf"/>
</dbReference>
<reference evidence="1" key="1">
    <citation type="journal article" date="2015" name="Nature">
        <title>Complex archaea that bridge the gap between prokaryotes and eukaryotes.</title>
        <authorList>
            <person name="Spang A."/>
            <person name="Saw J.H."/>
            <person name="Jorgensen S.L."/>
            <person name="Zaremba-Niedzwiedzka K."/>
            <person name="Martijn J."/>
            <person name="Lind A.E."/>
            <person name="van Eijk R."/>
            <person name="Schleper C."/>
            <person name="Guy L."/>
            <person name="Ettema T.J."/>
        </authorList>
    </citation>
    <scope>NUCLEOTIDE SEQUENCE</scope>
</reference>
<dbReference type="AlphaFoldDB" id="A0A0F8Y3X8"/>
<sequence length="329" mass="36722">MKHNNTIQNVVIAGGGTAGWMAAAALSKLVGKNINVTLIESDEIATVGVGEATIPPIRTFHKLLGINEQEFMQATQASFKLGISFENWGQTNTQYIHSFGMTGKECWAGEFHHFWLHSLSLGLESEFGQYCYELQAAKQNKFAFSQQNPINYAFHMDASRYALFLREFTQQLGVTRREGKITHVNKCPSSGFINSLTLSDNSTIAGDFFIDCTGFRGLLIEQALHTGYEDWSHFLPCDSAIAVQTTAVDEDIKPYSRAIAHDAGWQWQIPLQQRVGNGLVYCSRYLADDQAKQLLLANIQGDTLTEPKIIKFKTGRRRKGWNKNCLALG</sequence>
<comment type="caution">
    <text evidence="1">The sequence shown here is derived from an EMBL/GenBank/DDBJ whole genome shotgun (WGS) entry which is preliminary data.</text>
</comment>